<accession>A0ACC1I3U6</accession>
<evidence type="ECO:0000313" key="1">
    <source>
        <dbReference type="EMBL" id="KAJ1884533.1"/>
    </source>
</evidence>
<keyword evidence="2" id="KW-1185">Reference proteome</keyword>
<gene>
    <name evidence="1" type="ORF">LPJ66_010566</name>
</gene>
<comment type="caution">
    <text evidence="1">The sequence shown here is derived from an EMBL/GenBank/DDBJ whole genome shotgun (WGS) entry which is preliminary data.</text>
</comment>
<sequence>LWVDEFQRSPVGLTTVKRSNGFGQIKWHTVDSLWKIAIEWLCELARGVSTHGKDYIVSKLTNWGHEDRSMYSHNSGSLASGDPDCDMVYGLTQDELIQLLRITPILLSRVMTSKEIDALGDEL</sequence>
<reference evidence="1" key="1">
    <citation type="submission" date="2022-07" db="EMBL/GenBank/DDBJ databases">
        <title>Phylogenomic reconstructions and comparative analyses of Kickxellomycotina fungi.</title>
        <authorList>
            <person name="Reynolds N.K."/>
            <person name="Stajich J.E."/>
            <person name="Barry K."/>
            <person name="Grigoriev I.V."/>
            <person name="Crous P."/>
            <person name="Smith M.E."/>
        </authorList>
    </citation>
    <scope>NUCLEOTIDE SEQUENCE</scope>
    <source>
        <strain evidence="1">Benny 63K</strain>
    </source>
</reference>
<feature type="non-terminal residue" evidence="1">
    <location>
        <position position="1"/>
    </location>
</feature>
<proteinExistence type="predicted"/>
<dbReference type="Proteomes" id="UP001150581">
    <property type="component" value="Unassembled WGS sequence"/>
</dbReference>
<organism evidence="1 2">
    <name type="scientific">Kickxella alabastrina</name>
    <dbReference type="NCBI Taxonomy" id="61397"/>
    <lineage>
        <taxon>Eukaryota</taxon>
        <taxon>Fungi</taxon>
        <taxon>Fungi incertae sedis</taxon>
        <taxon>Zoopagomycota</taxon>
        <taxon>Kickxellomycotina</taxon>
        <taxon>Kickxellomycetes</taxon>
        <taxon>Kickxellales</taxon>
        <taxon>Kickxellaceae</taxon>
        <taxon>Kickxella</taxon>
    </lineage>
</organism>
<protein>
    <submittedName>
        <fullName evidence="1">Uncharacterized protein</fullName>
    </submittedName>
</protein>
<name>A0ACC1I3U6_9FUNG</name>
<dbReference type="EMBL" id="JANBPG010002816">
    <property type="protein sequence ID" value="KAJ1884533.1"/>
    <property type="molecule type" value="Genomic_DNA"/>
</dbReference>
<evidence type="ECO:0000313" key="2">
    <source>
        <dbReference type="Proteomes" id="UP001150581"/>
    </source>
</evidence>